<dbReference type="Pfam" id="PF00196">
    <property type="entry name" value="GerE"/>
    <property type="match status" value="1"/>
</dbReference>
<dbReference type="InterPro" id="IPR036388">
    <property type="entry name" value="WH-like_DNA-bd_sf"/>
</dbReference>
<name>A0ABS1HQ31_9BACT</name>
<evidence type="ECO:0000259" key="5">
    <source>
        <dbReference type="PROSITE" id="PS50043"/>
    </source>
</evidence>
<dbReference type="PRINTS" id="PR00038">
    <property type="entry name" value="HTHLUXR"/>
</dbReference>
<comment type="caution">
    <text evidence="6">The sequence shown here is derived from an EMBL/GenBank/DDBJ whole genome shotgun (WGS) entry which is preliminary data.</text>
</comment>
<dbReference type="SMART" id="SM00421">
    <property type="entry name" value="HTH_LUXR"/>
    <property type="match status" value="1"/>
</dbReference>
<dbReference type="EMBL" id="JAENRR010000092">
    <property type="protein sequence ID" value="MBK3519783.1"/>
    <property type="molecule type" value="Genomic_DNA"/>
</dbReference>
<organism evidence="6 7">
    <name type="scientific">Carboxylicivirga marina</name>
    <dbReference type="NCBI Taxonomy" id="2800988"/>
    <lineage>
        <taxon>Bacteria</taxon>
        <taxon>Pseudomonadati</taxon>
        <taxon>Bacteroidota</taxon>
        <taxon>Bacteroidia</taxon>
        <taxon>Marinilabiliales</taxon>
        <taxon>Marinilabiliaceae</taxon>
        <taxon>Carboxylicivirga</taxon>
    </lineage>
</organism>
<dbReference type="Gene3D" id="1.10.10.10">
    <property type="entry name" value="Winged helix-like DNA-binding domain superfamily/Winged helix DNA-binding domain"/>
    <property type="match status" value="1"/>
</dbReference>
<dbReference type="PANTHER" id="PTHR44688:SF16">
    <property type="entry name" value="DNA-BINDING TRANSCRIPTIONAL ACTIVATOR DEVR_DOSR"/>
    <property type="match status" value="1"/>
</dbReference>
<evidence type="ECO:0000256" key="3">
    <source>
        <dbReference type="ARBA" id="ARBA00023163"/>
    </source>
</evidence>
<dbReference type="InterPro" id="IPR000792">
    <property type="entry name" value="Tscrpt_reg_LuxR_C"/>
</dbReference>
<dbReference type="PROSITE" id="PS50043">
    <property type="entry name" value="HTH_LUXR_2"/>
    <property type="match status" value="1"/>
</dbReference>
<dbReference type="InterPro" id="IPR016032">
    <property type="entry name" value="Sig_transdc_resp-reg_C-effctor"/>
</dbReference>
<proteinExistence type="predicted"/>
<dbReference type="Proteomes" id="UP000605676">
    <property type="component" value="Unassembled WGS sequence"/>
</dbReference>
<keyword evidence="2" id="KW-0238">DNA-binding</keyword>
<dbReference type="CDD" id="cd06170">
    <property type="entry name" value="LuxR_C_like"/>
    <property type="match status" value="1"/>
</dbReference>
<dbReference type="SUPFAM" id="SSF46894">
    <property type="entry name" value="C-terminal effector domain of the bipartite response regulators"/>
    <property type="match status" value="1"/>
</dbReference>
<keyword evidence="1" id="KW-0805">Transcription regulation</keyword>
<feature type="domain" description="HTH luxR-type" evidence="5">
    <location>
        <begin position="118"/>
        <end position="183"/>
    </location>
</feature>
<evidence type="ECO:0000313" key="6">
    <source>
        <dbReference type="EMBL" id="MBK3519783.1"/>
    </source>
</evidence>
<protein>
    <submittedName>
        <fullName evidence="6">Response regulator transcription factor</fullName>
    </submittedName>
</protein>
<accession>A0ABS1HQ31</accession>
<keyword evidence="3" id="KW-0804">Transcription</keyword>
<dbReference type="RefSeq" id="WP_200467002.1">
    <property type="nucleotide sequence ID" value="NZ_JAENRR010000092.1"/>
</dbReference>
<feature type="coiled-coil region" evidence="4">
    <location>
        <begin position="99"/>
        <end position="126"/>
    </location>
</feature>
<evidence type="ECO:0000256" key="2">
    <source>
        <dbReference type="ARBA" id="ARBA00023125"/>
    </source>
</evidence>
<evidence type="ECO:0000256" key="4">
    <source>
        <dbReference type="SAM" id="Coils"/>
    </source>
</evidence>
<sequence>MVKVLIVENSHIIAIGLISYLRSFQEIEPIKVTSIEADCCKLVKEFEPEIILVNTSFIGHETMAKLMEAKREEALVIHVFNTSLPIDSPVNQISILESQDSMQGKLNEALKRIKSAQKEIVTEELSPREKAILKEVALGLTNKEIAEKTYISTHTVISHRKNITRKLGIKTVSGLTVYAILNNIIHVDDVS</sequence>
<keyword evidence="4" id="KW-0175">Coiled coil</keyword>
<dbReference type="PROSITE" id="PS00622">
    <property type="entry name" value="HTH_LUXR_1"/>
    <property type="match status" value="1"/>
</dbReference>
<gene>
    <name evidence="6" type="ORF">JIV24_20750</name>
</gene>
<dbReference type="PANTHER" id="PTHR44688">
    <property type="entry name" value="DNA-BINDING TRANSCRIPTIONAL ACTIVATOR DEVR_DOSR"/>
    <property type="match status" value="1"/>
</dbReference>
<keyword evidence="7" id="KW-1185">Reference proteome</keyword>
<evidence type="ECO:0000313" key="7">
    <source>
        <dbReference type="Proteomes" id="UP000605676"/>
    </source>
</evidence>
<evidence type="ECO:0000256" key="1">
    <source>
        <dbReference type="ARBA" id="ARBA00023015"/>
    </source>
</evidence>
<reference evidence="6 7" key="1">
    <citation type="submission" date="2021-01" db="EMBL/GenBank/DDBJ databases">
        <title>Carboxyliciviraga sp.nov., isolated from coastal sediments.</title>
        <authorList>
            <person name="Lu D."/>
            <person name="Zhang T."/>
        </authorList>
    </citation>
    <scope>NUCLEOTIDE SEQUENCE [LARGE SCALE GENOMIC DNA]</scope>
    <source>
        <strain evidence="6 7">N1Y132</strain>
    </source>
</reference>